<accession>A0ABP0CLH2</accession>
<protein>
    <submittedName>
        <fullName evidence="3">Uncharacterized protein</fullName>
    </submittedName>
</protein>
<name>A0ABP0CLH2_9PEZI</name>
<sequence>MSTNETFASVAAAQAAALYAFNTEITSSVVLGAGIFVLIYSLLKTVFTITDQINGAQQAGSWGTRKAFTSVIITNLPMVFHLMRQLLQPVLGSILGSLSNTKYNNYNNGSTGFRTIGGGGGGNNRSRHTTNRDGNVSDPTFGNDSEEHIVRGIRMDIIQQSHAYATGPKGNEGPVPAMGIVMTNEFEIMDDQNSVTHAV</sequence>
<evidence type="ECO:0000313" key="4">
    <source>
        <dbReference type="Proteomes" id="UP001642405"/>
    </source>
</evidence>
<keyword evidence="2" id="KW-1133">Transmembrane helix</keyword>
<feature type="region of interest" description="Disordered" evidence="1">
    <location>
        <begin position="114"/>
        <end position="143"/>
    </location>
</feature>
<keyword evidence="2" id="KW-0472">Membrane</keyword>
<feature type="compositionally biased region" description="Polar residues" evidence="1">
    <location>
        <begin position="133"/>
        <end position="143"/>
    </location>
</feature>
<evidence type="ECO:0000313" key="3">
    <source>
        <dbReference type="EMBL" id="CAK7232668.1"/>
    </source>
</evidence>
<feature type="transmembrane region" description="Helical" evidence="2">
    <location>
        <begin position="25"/>
        <end position="43"/>
    </location>
</feature>
<reference evidence="3 4" key="1">
    <citation type="submission" date="2024-01" db="EMBL/GenBank/DDBJ databases">
        <authorList>
            <person name="Allen C."/>
            <person name="Tagirdzhanova G."/>
        </authorList>
    </citation>
    <scope>NUCLEOTIDE SEQUENCE [LARGE SCALE GENOMIC DNA]</scope>
</reference>
<dbReference type="EMBL" id="CAWUHB010000067">
    <property type="protein sequence ID" value="CAK7232668.1"/>
    <property type="molecule type" value="Genomic_DNA"/>
</dbReference>
<evidence type="ECO:0000256" key="2">
    <source>
        <dbReference type="SAM" id="Phobius"/>
    </source>
</evidence>
<evidence type="ECO:0000256" key="1">
    <source>
        <dbReference type="SAM" id="MobiDB-lite"/>
    </source>
</evidence>
<keyword evidence="4" id="KW-1185">Reference proteome</keyword>
<proteinExistence type="predicted"/>
<comment type="caution">
    <text evidence="3">The sequence shown here is derived from an EMBL/GenBank/DDBJ whole genome shotgun (WGS) entry which is preliminary data.</text>
</comment>
<organism evidence="3 4">
    <name type="scientific">Sporothrix curviconia</name>
    <dbReference type="NCBI Taxonomy" id="1260050"/>
    <lineage>
        <taxon>Eukaryota</taxon>
        <taxon>Fungi</taxon>
        <taxon>Dikarya</taxon>
        <taxon>Ascomycota</taxon>
        <taxon>Pezizomycotina</taxon>
        <taxon>Sordariomycetes</taxon>
        <taxon>Sordariomycetidae</taxon>
        <taxon>Ophiostomatales</taxon>
        <taxon>Ophiostomataceae</taxon>
        <taxon>Sporothrix</taxon>
    </lineage>
</organism>
<gene>
    <name evidence="3" type="ORF">SCUCBS95973_008336</name>
</gene>
<keyword evidence="2" id="KW-0812">Transmembrane</keyword>
<dbReference type="Proteomes" id="UP001642405">
    <property type="component" value="Unassembled WGS sequence"/>
</dbReference>